<gene>
    <name evidence="4" type="ORF">HKI87_05g39070</name>
</gene>
<dbReference type="GO" id="GO:0051301">
    <property type="term" value="P:cell division"/>
    <property type="evidence" value="ECO:0007669"/>
    <property type="project" value="UniProtKB-KW"/>
</dbReference>
<keyword evidence="2" id="KW-0717">Septation</keyword>
<evidence type="ECO:0000313" key="5">
    <source>
        <dbReference type="Proteomes" id="UP001472866"/>
    </source>
</evidence>
<dbReference type="PANTHER" id="PTHR35798:SF1">
    <property type="entry name" value="CELL DIVISION PROTEIN SEPF"/>
    <property type="match status" value="1"/>
</dbReference>
<dbReference type="InterPro" id="IPR023052">
    <property type="entry name" value="Cell_div_SepF"/>
</dbReference>
<keyword evidence="5" id="KW-1185">Reference proteome</keyword>
<evidence type="ECO:0000256" key="1">
    <source>
        <dbReference type="ARBA" id="ARBA00022618"/>
    </source>
</evidence>
<dbReference type="InterPro" id="IPR007561">
    <property type="entry name" value="Cell_div_SepF/SepF-rel"/>
</dbReference>
<evidence type="ECO:0000256" key="2">
    <source>
        <dbReference type="ARBA" id="ARBA00023210"/>
    </source>
</evidence>
<evidence type="ECO:0000256" key="3">
    <source>
        <dbReference type="ARBA" id="ARBA00023306"/>
    </source>
</evidence>
<protein>
    <submittedName>
        <fullName evidence="4">Cell division protein SepF</fullName>
    </submittedName>
</protein>
<sequence>MASAPVNARAARMRTARIARSARLGVSQTRRSRLEASRAMPSFRRFGSHLNADVLVFVPNAFEDAGSDALAALGMGKTVLVNLNFIHGLQEQQRLLDFVTGGCFALGGTQTKVAEGVVLFAPKGRSVKELPAAEPEPQLHLDAGRDQQEWWDGVWDEE</sequence>
<name>A0AAX4P934_9CHLO</name>
<organism evidence="4 5">
    <name type="scientific">Chloropicon roscoffensis</name>
    <dbReference type="NCBI Taxonomy" id="1461544"/>
    <lineage>
        <taxon>Eukaryota</taxon>
        <taxon>Viridiplantae</taxon>
        <taxon>Chlorophyta</taxon>
        <taxon>Chloropicophyceae</taxon>
        <taxon>Chloropicales</taxon>
        <taxon>Chloropicaceae</taxon>
        <taxon>Chloropicon</taxon>
    </lineage>
</organism>
<keyword evidence="3" id="KW-0131">Cell cycle</keyword>
<dbReference type="PANTHER" id="PTHR35798">
    <property type="entry name" value="CELL DIVISION PROTEIN SEPF"/>
    <property type="match status" value="1"/>
</dbReference>
<keyword evidence="1 4" id="KW-0132">Cell division</keyword>
<proteinExistence type="predicted"/>
<dbReference type="InterPro" id="IPR038594">
    <property type="entry name" value="SepF-like_sf"/>
</dbReference>
<dbReference type="EMBL" id="CP151505">
    <property type="protein sequence ID" value="WZN62371.1"/>
    <property type="molecule type" value="Genomic_DNA"/>
</dbReference>
<dbReference type="Proteomes" id="UP001472866">
    <property type="component" value="Chromosome 05"/>
</dbReference>
<reference evidence="4 5" key="1">
    <citation type="submission" date="2024-03" db="EMBL/GenBank/DDBJ databases">
        <title>Complete genome sequence of the green alga Chloropicon roscoffensis RCC1871.</title>
        <authorList>
            <person name="Lemieux C."/>
            <person name="Pombert J.-F."/>
            <person name="Otis C."/>
            <person name="Turmel M."/>
        </authorList>
    </citation>
    <scope>NUCLEOTIDE SEQUENCE [LARGE SCALE GENOMIC DNA]</scope>
    <source>
        <strain evidence="4 5">RCC1871</strain>
    </source>
</reference>
<dbReference type="Pfam" id="PF04472">
    <property type="entry name" value="SepF"/>
    <property type="match status" value="1"/>
</dbReference>
<dbReference type="Gene3D" id="3.30.110.150">
    <property type="entry name" value="SepF-like protein"/>
    <property type="match status" value="1"/>
</dbReference>
<dbReference type="AlphaFoldDB" id="A0AAX4P934"/>
<evidence type="ECO:0000313" key="4">
    <source>
        <dbReference type="EMBL" id="WZN62371.1"/>
    </source>
</evidence>
<accession>A0AAX4P934</accession>